<dbReference type="NCBIfam" id="TIGR02532">
    <property type="entry name" value="IV_pilin_GFxxxE"/>
    <property type="match status" value="1"/>
</dbReference>
<evidence type="ECO:0000256" key="1">
    <source>
        <dbReference type="SAM" id="Phobius"/>
    </source>
</evidence>
<keyword evidence="1" id="KW-0472">Membrane</keyword>
<dbReference type="Proteomes" id="UP000320672">
    <property type="component" value="Chromosome"/>
</dbReference>
<dbReference type="OrthoDB" id="283383at2"/>
<organism evidence="2 3">
    <name type="scientific">Roseimaritima multifibrata</name>
    <dbReference type="NCBI Taxonomy" id="1930274"/>
    <lineage>
        <taxon>Bacteria</taxon>
        <taxon>Pseudomonadati</taxon>
        <taxon>Planctomycetota</taxon>
        <taxon>Planctomycetia</taxon>
        <taxon>Pirellulales</taxon>
        <taxon>Pirellulaceae</taxon>
        <taxon>Roseimaritima</taxon>
    </lineage>
</organism>
<dbReference type="Gene3D" id="3.30.700.10">
    <property type="entry name" value="Glycoprotein, Type 4 Pilin"/>
    <property type="match status" value="1"/>
</dbReference>
<feature type="transmembrane region" description="Helical" evidence="1">
    <location>
        <begin position="32"/>
        <end position="54"/>
    </location>
</feature>
<keyword evidence="1" id="KW-1133">Transmembrane helix</keyword>
<sequence>MNRLLYLSRPLPVRPSQTGQTRLRSGFTLVEILVVITIIGILAGLILPAINGALKTAKATSIKMEIEEIDRGLANYATQHGDLPPDGSSWIVMNRHLNKAFPRLSAVDRTLLYNMCHEPDVAASQNPSGSTFYPTAIDRAEAIVLFLGGLSDDESRPFTGPGGPFQYVGSGVTVDPGSYQYNTDRSSPSANLEVSQMTITPLPTPTAAVSLTNRVLSDDGDPIPAYIPSAGAVPLLYFDSRTYGYISDAADYNGYVYGGTEGAGQIRPYKTNLTPPGASTYTAANVAEALGWRNPDTYQIISAGLDNNYGTIVGPTASTLTPPAYWLAETGQLMICDTSATSGTSMLASVNGFQERSVDGSVTENGHLDNITNFNTQVRMEDNLEE</sequence>
<evidence type="ECO:0000313" key="3">
    <source>
        <dbReference type="Proteomes" id="UP000320672"/>
    </source>
</evidence>
<dbReference type="KEGG" id="rml:FF011L_21710"/>
<protein>
    <submittedName>
        <fullName evidence="2">Type II secretion system protein G</fullName>
    </submittedName>
</protein>
<dbReference type="AlphaFoldDB" id="A0A517MET7"/>
<keyword evidence="3" id="KW-1185">Reference proteome</keyword>
<dbReference type="PANTHER" id="PTHR30093:SF2">
    <property type="entry name" value="TYPE II SECRETION SYSTEM PROTEIN H"/>
    <property type="match status" value="1"/>
</dbReference>
<reference evidence="2 3" key="1">
    <citation type="submission" date="2019-02" db="EMBL/GenBank/DDBJ databases">
        <title>Deep-cultivation of Planctomycetes and their phenomic and genomic characterization uncovers novel biology.</title>
        <authorList>
            <person name="Wiegand S."/>
            <person name="Jogler M."/>
            <person name="Boedeker C."/>
            <person name="Pinto D."/>
            <person name="Vollmers J."/>
            <person name="Rivas-Marin E."/>
            <person name="Kohn T."/>
            <person name="Peeters S.H."/>
            <person name="Heuer A."/>
            <person name="Rast P."/>
            <person name="Oberbeckmann S."/>
            <person name="Bunk B."/>
            <person name="Jeske O."/>
            <person name="Meyerdierks A."/>
            <person name="Storesund J.E."/>
            <person name="Kallscheuer N."/>
            <person name="Luecker S."/>
            <person name="Lage O.M."/>
            <person name="Pohl T."/>
            <person name="Merkel B.J."/>
            <person name="Hornburger P."/>
            <person name="Mueller R.-W."/>
            <person name="Bruemmer F."/>
            <person name="Labrenz M."/>
            <person name="Spormann A.M."/>
            <person name="Op den Camp H."/>
            <person name="Overmann J."/>
            <person name="Amann R."/>
            <person name="Jetten M.S.M."/>
            <person name="Mascher T."/>
            <person name="Medema M.H."/>
            <person name="Devos D.P."/>
            <person name="Kaster A.-K."/>
            <person name="Ovreas L."/>
            <person name="Rohde M."/>
            <person name="Galperin M.Y."/>
            <person name="Jogler C."/>
        </authorList>
    </citation>
    <scope>NUCLEOTIDE SEQUENCE [LARGE SCALE GENOMIC DNA]</scope>
    <source>
        <strain evidence="2 3">FF011L</strain>
    </source>
</reference>
<keyword evidence="1" id="KW-0812">Transmembrane</keyword>
<proteinExistence type="predicted"/>
<dbReference type="RefSeq" id="WP_145351576.1">
    <property type="nucleotide sequence ID" value="NZ_CP036262.1"/>
</dbReference>
<dbReference type="Pfam" id="PF07963">
    <property type="entry name" value="N_methyl"/>
    <property type="match status" value="1"/>
</dbReference>
<dbReference type="InterPro" id="IPR045584">
    <property type="entry name" value="Pilin-like"/>
</dbReference>
<evidence type="ECO:0000313" key="2">
    <source>
        <dbReference type="EMBL" id="QDS93401.1"/>
    </source>
</evidence>
<dbReference type="PROSITE" id="PS00409">
    <property type="entry name" value="PROKAR_NTER_METHYL"/>
    <property type="match status" value="1"/>
</dbReference>
<dbReference type="InterPro" id="IPR012902">
    <property type="entry name" value="N_methyl_site"/>
</dbReference>
<dbReference type="SUPFAM" id="SSF54523">
    <property type="entry name" value="Pili subunits"/>
    <property type="match status" value="1"/>
</dbReference>
<dbReference type="PANTHER" id="PTHR30093">
    <property type="entry name" value="GENERAL SECRETION PATHWAY PROTEIN G"/>
    <property type="match status" value="1"/>
</dbReference>
<name>A0A517MET7_9BACT</name>
<gene>
    <name evidence="2" type="primary">xcpT_3</name>
    <name evidence="2" type="ORF">FF011L_21710</name>
</gene>
<dbReference type="EMBL" id="CP036262">
    <property type="protein sequence ID" value="QDS93401.1"/>
    <property type="molecule type" value="Genomic_DNA"/>
</dbReference>
<accession>A0A517MET7</accession>